<keyword evidence="1" id="KW-0175">Coiled coil</keyword>
<comment type="caution">
    <text evidence="2">The sequence shown here is derived from an EMBL/GenBank/DDBJ whole genome shotgun (WGS) entry which is preliminary data.</text>
</comment>
<evidence type="ECO:0000313" key="3">
    <source>
        <dbReference type="Proteomes" id="UP001313282"/>
    </source>
</evidence>
<evidence type="ECO:0000313" key="2">
    <source>
        <dbReference type="EMBL" id="KAK6339949.1"/>
    </source>
</evidence>
<reference evidence="2 3" key="1">
    <citation type="submission" date="2019-10" db="EMBL/GenBank/DDBJ databases">
        <authorList>
            <person name="Palmer J.M."/>
        </authorList>
    </citation>
    <scope>NUCLEOTIDE SEQUENCE [LARGE SCALE GENOMIC DNA]</scope>
    <source>
        <strain evidence="2 3">TWF718</strain>
    </source>
</reference>
<keyword evidence="3" id="KW-1185">Reference proteome</keyword>
<evidence type="ECO:0000256" key="1">
    <source>
        <dbReference type="SAM" id="Coils"/>
    </source>
</evidence>
<dbReference type="EMBL" id="JAVHNR010000006">
    <property type="protein sequence ID" value="KAK6339949.1"/>
    <property type="molecule type" value="Genomic_DNA"/>
</dbReference>
<feature type="coiled-coil region" evidence="1">
    <location>
        <begin position="4"/>
        <end position="31"/>
    </location>
</feature>
<name>A0AAN8RH09_9PEZI</name>
<dbReference type="Proteomes" id="UP001313282">
    <property type="component" value="Unassembled WGS sequence"/>
</dbReference>
<sequence length="103" mass="11778">MVLISSVLDKLAELKRLVDQERAERTILQQRTNQLETHLALSMALESYLDDSVSIRRNRNARLETSSIQPVTRARSTDGAVVYEKPAYFPATVREFLRMDGAR</sequence>
<organism evidence="2 3">
    <name type="scientific">Orbilia javanica</name>
    <dbReference type="NCBI Taxonomy" id="47235"/>
    <lineage>
        <taxon>Eukaryota</taxon>
        <taxon>Fungi</taxon>
        <taxon>Dikarya</taxon>
        <taxon>Ascomycota</taxon>
        <taxon>Pezizomycotina</taxon>
        <taxon>Orbiliomycetes</taxon>
        <taxon>Orbiliales</taxon>
        <taxon>Orbiliaceae</taxon>
        <taxon>Orbilia</taxon>
    </lineage>
</organism>
<proteinExistence type="predicted"/>
<gene>
    <name evidence="2" type="ORF">TWF718_009338</name>
</gene>
<protein>
    <submittedName>
        <fullName evidence="2">Uncharacterized protein</fullName>
    </submittedName>
</protein>
<accession>A0AAN8RH09</accession>
<dbReference type="AlphaFoldDB" id="A0AAN8RH09"/>